<evidence type="ECO:0000313" key="2">
    <source>
        <dbReference type="EMBL" id="GME72231.1"/>
    </source>
</evidence>
<dbReference type="EMBL" id="BSXN01001232">
    <property type="protein sequence ID" value="GME72231.1"/>
    <property type="molecule type" value="Genomic_DNA"/>
</dbReference>
<feature type="compositionally biased region" description="Polar residues" evidence="1">
    <location>
        <begin position="576"/>
        <end position="586"/>
    </location>
</feature>
<organism evidence="2 3">
    <name type="scientific">Candida boidinii</name>
    <name type="common">Yeast</name>
    <dbReference type="NCBI Taxonomy" id="5477"/>
    <lineage>
        <taxon>Eukaryota</taxon>
        <taxon>Fungi</taxon>
        <taxon>Dikarya</taxon>
        <taxon>Ascomycota</taxon>
        <taxon>Saccharomycotina</taxon>
        <taxon>Pichiomycetes</taxon>
        <taxon>Pichiales</taxon>
        <taxon>Pichiaceae</taxon>
        <taxon>Ogataea</taxon>
        <taxon>Ogataea/Candida clade</taxon>
    </lineage>
</organism>
<feature type="compositionally biased region" description="Acidic residues" evidence="1">
    <location>
        <begin position="509"/>
        <end position="519"/>
    </location>
</feature>
<feature type="compositionally biased region" description="Polar residues" evidence="1">
    <location>
        <begin position="706"/>
        <end position="726"/>
    </location>
</feature>
<gene>
    <name evidence="2" type="ORF">Cboi02_000352400</name>
</gene>
<feature type="compositionally biased region" description="Polar residues" evidence="1">
    <location>
        <begin position="545"/>
        <end position="568"/>
    </location>
</feature>
<feature type="compositionally biased region" description="Polar residues" evidence="1">
    <location>
        <begin position="656"/>
        <end position="680"/>
    </location>
</feature>
<comment type="caution">
    <text evidence="2">The sequence shown here is derived from an EMBL/GenBank/DDBJ whole genome shotgun (WGS) entry which is preliminary data.</text>
</comment>
<feature type="compositionally biased region" description="Low complexity" evidence="1">
    <location>
        <begin position="617"/>
        <end position="630"/>
    </location>
</feature>
<evidence type="ECO:0000313" key="3">
    <source>
        <dbReference type="Proteomes" id="UP001165120"/>
    </source>
</evidence>
<dbReference type="Proteomes" id="UP001165120">
    <property type="component" value="Unassembled WGS sequence"/>
</dbReference>
<reference evidence="2" key="1">
    <citation type="submission" date="2023-04" db="EMBL/GenBank/DDBJ databases">
        <title>Candida boidinii NBRC 10035.</title>
        <authorList>
            <person name="Ichikawa N."/>
            <person name="Sato H."/>
            <person name="Tonouchi N."/>
        </authorList>
    </citation>
    <scope>NUCLEOTIDE SEQUENCE</scope>
    <source>
        <strain evidence="2">NBRC 10035</strain>
    </source>
</reference>
<name>A0A9W6T1J2_CANBO</name>
<evidence type="ECO:0000256" key="1">
    <source>
        <dbReference type="SAM" id="MobiDB-lite"/>
    </source>
</evidence>
<dbReference type="AlphaFoldDB" id="A0A9W6T1J2"/>
<feature type="compositionally biased region" description="Low complexity" evidence="1">
    <location>
        <begin position="587"/>
        <end position="610"/>
    </location>
</feature>
<feature type="compositionally biased region" description="Low complexity" evidence="1">
    <location>
        <begin position="525"/>
        <end position="544"/>
    </location>
</feature>
<feature type="region of interest" description="Disordered" evidence="1">
    <location>
        <begin position="468"/>
        <end position="726"/>
    </location>
</feature>
<proteinExistence type="predicted"/>
<feature type="compositionally biased region" description="Low complexity" evidence="1">
    <location>
        <begin position="681"/>
        <end position="698"/>
    </location>
</feature>
<accession>A0A9W6T1J2</accession>
<sequence length="1007" mass="112813">MAECKFEFNSINEKTNCFSPSNPIIDGKLTIGFNSKLDKIKEINLRFEGFVKIIYQHEYYTTSGSNGGTGRVQSGNERKMEILSDIYQLFDYSQPLINHYHETDNDTKRNGFTFAKNDSLDYDIGPFYFPYNEVLLPSSFALYTGKWGILVSYTLTVEFKRIRSFFKKDILIKDYLNYQGGFYKTSHLLTYYSPTLSDGSLIPTDRNKFDRKPKELVINTGTNMVKNPLKARHRNTRFIRSLFDDNYKNSNYKNLTKDVELKLLLISNNQKDNSNLFNINDSLSKFGKLFIEVQGLTNLVPDFKLNNDSTGLGKFYFKSLELDLVTCVTLRAKNSVSDTLTFQQRLIEKDYKTPASSHNKSNEIKFDIADFHPPDKYRADSNGRFNSQGGFEYYFKWFDLSVFLDDSDKLPQPLATSCRLGDYALITYTMEWRFEIMYSFNNVTEIKDFRLAHDVIITNNEINMVTGGPPSFASPDPFTNNVVDRNPPPAFTSHVEDRNPPPVYATADDSSDDSSGEDEPVSHHSYSAYPPVSAPVSTPVATSTKPSKSTNVPPNTSALANPTMTLTANFEGRGYGSSNEINENSLNTSPNTASTAVSNTTSSTHISNNTESRAVVAPPSTDDASSSTPQATPPIQENGAAWPVLPPKPTQDELVRSNTNTNFNSHTRSVPSVTQRSTQLQVKPPSVPSRSSQSQIPQPVFPERVSQAQRSTSGSGSPLQSNNPFNTGASVSVSSFPPPLLGVTDPNVSALYDPLPPFPIQNYANLGNIDFNNILGNTRTPIVPGFSRNDFPELIGDNGEMKIENFNDRYTEDNYNRANNDNNTPIEEEALGRIHDYKKQNAFNYTHEMIARNYPHAILQGQMSLGLTEAMLQAGMKKPNFDFDKITRVEDFGGVNERQLNEYLNHMVGVINDKRVQEFVKNTGMVNMDNRASVSDDLSAGDKEMMEKAKKSLRERGVIDVDLEGGGSGGGISGFFKKKTKKKNTIEFKPNKEVLELLKSSELYRNS</sequence>
<keyword evidence="3" id="KW-1185">Reference proteome</keyword>
<protein>
    <submittedName>
        <fullName evidence="2">Unnamed protein product</fullName>
    </submittedName>
</protein>